<dbReference type="AlphaFoldDB" id="A0AAV2SNC9"/>
<gene>
    <name evidence="1" type="ORF">MNOR_LOCUS39699</name>
</gene>
<feature type="non-terminal residue" evidence="1">
    <location>
        <position position="238"/>
    </location>
</feature>
<evidence type="ECO:0008006" key="3">
    <source>
        <dbReference type="Google" id="ProtNLM"/>
    </source>
</evidence>
<evidence type="ECO:0000313" key="2">
    <source>
        <dbReference type="Proteomes" id="UP001497623"/>
    </source>
</evidence>
<dbReference type="PANTHER" id="PTHR15360:SF4">
    <property type="entry name" value="PROTEIN KINASE DOMAIN-CONTAINING PROTEIN"/>
    <property type="match status" value="1"/>
</dbReference>
<dbReference type="Gene3D" id="2.60.40.10">
    <property type="entry name" value="Immunoglobulins"/>
    <property type="match status" value="1"/>
</dbReference>
<keyword evidence="2" id="KW-1185">Reference proteome</keyword>
<comment type="caution">
    <text evidence="1">The sequence shown here is derived from an EMBL/GenBank/DDBJ whole genome shotgun (WGS) entry which is preliminary data.</text>
</comment>
<dbReference type="Proteomes" id="UP001497623">
    <property type="component" value="Unassembled WGS sequence"/>
</dbReference>
<dbReference type="InterPro" id="IPR013783">
    <property type="entry name" value="Ig-like_fold"/>
</dbReference>
<proteinExistence type="predicted"/>
<dbReference type="SUPFAM" id="SSF48726">
    <property type="entry name" value="Immunoglobulin"/>
    <property type="match status" value="1"/>
</dbReference>
<dbReference type="EMBL" id="CAXKWB010107322">
    <property type="protein sequence ID" value="CAL4229781.1"/>
    <property type="molecule type" value="Genomic_DNA"/>
</dbReference>
<reference evidence="1 2" key="1">
    <citation type="submission" date="2024-05" db="EMBL/GenBank/DDBJ databases">
        <authorList>
            <person name="Wallberg A."/>
        </authorList>
    </citation>
    <scope>NUCLEOTIDE SEQUENCE [LARGE SCALE GENOMIC DNA]</scope>
</reference>
<evidence type="ECO:0000313" key="1">
    <source>
        <dbReference type="EMBL" id="CAL4229781.1"/>
    </source>
</evidence>
<sequence>MKTLQKCVLMGYTNVFGQFCMKKMTFCPISAQFPPSPHSTPNCFIQITHIKIANAVTNNVEDLHNVADGYITETWEYNPNNDWPFKSTFMMKESVAADTGLYSCYYQDNVVMQDSTFVYVYDGIQGVVGSVVVKAIIGEPLIIGCVPTLPNITLTLQRNTQDVTQNFSWNRMVGFVKQKTTAQDAGLYQCQALGFEQTHSVYVAAKVTKPPPPPPYNARKYKLYLNFSIMVAKKKSQI</sequence>
<organism evidence="1 2">
    <name type="scientific">Meganyctiphanes norvegica</name>
    <name type="common">Northern krill</name>
    <name type="synonym">Thysanopoda norvegica</name>
    <dbReference type="NCBI Taxonomy" id="48144"/>
    <lineage>
        <taxon>Eukaryota</taxon>
        <taxon>Metazoa</taxon>
        <taxon>Ecdysozoa</taxon>
        <taxon>Arthropoda</taxon>
        <taxon>Crustacea</taxon>
        <taxon>Multicrustacea</taxon>
        <taxon>Malacostraca</taxon>
        <taxon>Eumalacostraca</taxon>
        <taxon>Eucarida</taxon>
        <taxon>Euphausiacea</taxon>
        <taxon>Euphausiidae</taxon>
        <taxon>Meganyctiphanes</taxon>
    </lineage>
</organism>
<name>A0AAV2SNC9_MEGNR</name>
<protein>
    <recommendedName>
        <fullName evidence="3">Ig-like domain-containing protein</fullName>
    </recommendedName>
</protein>
<dbReference type="InterPro" id="IPR036179">
    <property type="entry name" value="Ig-like_dom_sf"/>
</dbReference>
<dbReference type="InterPro" id="IPR042495">
    <property type="entry name" value="PDGFRL"/>
</dbReference>
<dbReference type="PANTHER" id="PTHR15360">
    <property type="entry name" value="PLATELET-DERIVED GROWTH FACTOR RECEPTOR LIKE"/>
    <property type="match status" value="1"/>
</dbReference>
<accession>A0AAV2SNC9</accession>